<dbReference type="InterPro" id="IPR011250">
    <property type="entry name" value="OMP/PagP_B-barrel"/>
</dbReference>
<feature type="domain" description="Outer membrane protein beta-barrel" evidence="6">
    <location>
        <begin position="298"/>
        <end position="451"/>
    </location>
</feature>
<name>A0ABU3D9B3_9FLAO</name>
<evidence type="ECO:0000259" key="6">
    <source>
        <dbReference type="Pfam" id="PF13505"/>
    </source>
</evidence>
<evidence type="ECO:0000256" key="5">
    <source>
        <dbReference type="ARBA" id="ARBA00023288"/>
    </source>
</evidence>
<dbReference type="EMBL" id="JAVRHK010000016">
    <property type="protein sequence ID" value="MDT0678130.1"/>
    <property type="molecule type" value="Genomic_DNA"/>
</dbReference>
<accession>A0ABU3D9B3</accession>
<dbReference type="SUPFAM" id="SSF56925">
    <property type="entry name" value="OMPA-like"/>
    <property type="match status" value="1"/>
</dbReference>
<dbReference type="Pfam" id="PF03783">
    <property type="entry name" value="CsgG"/>
    <property type="match status" value="1"/>
</dbReference>
<dbReference type="Gene3D" id="2.40.160.20">
    <property type="match status" value="1"/>
</dbReference>
<sequence length="462" mass="51163">MKLLKIICLVSVITTTISCGTYFNQPVDFTEARIGETSPVTKRLNTLPLPQEPVVVGVYNFRDLTGQYKPSDVGSTFSTAVTQGATSILIKALEDSKWFTPIERENIGNLLNERNIIRSTRQEYQGSNESQPQVPPLLYAGILLEGGIVSYDTNIITGGMGARYFGVGGSTQYREDRITVYLRAISTSNGKILKNVYISKTILSQALDASLYKYVNFQRLLEVEVGFTRNEPVQLAVKEAIEKAVEGLIIEGVKDNLWNTKEGDDVKAKMIADYEAEKEEAEMTKLYDRKFVERKSGSSFGVGIGGTLMSGDYSDEEVGAALNIDFTTNFSRSLFLNMNLGAFELKNQNAFSRKLAGFDLNAGYLVLPNDNLSPYIYGGPGIILGLDNIPEDQENIHLKVQYGLGLEYLLNNNLGLKIFAQHNLSFDDEVDYIINGKRNDQYFNFGLGVNFYLGGSGNKGTK</sequence>
<dbReference type="Pfam" id="PF13505">
    <property type="entry name" value="OMP_b-brl"/>
    <property type="match status" value="1"/>
</dbReference>
<comment type="caution">
    <text evidence="7">The sequence shown here is derived from an EMBL/GenBank/DDBJ whole genome shotgun (WGS) entry which is preliminary data.</text>
</comment>
<dbReference type="InterPro" id="IPR027385">
    <property type="entry name" value="Beta-barrel_OMP"/>
</dbReference>
<gene>
    <name evidence="7" type="ORF">RM539_16225</name>
</gene>
<evidence type="ECO:0000256" key="2">
    <source>
        <dbReference type="ARBA" id="ARBA00022729"/>
    </source>
</evidence>
<evidence type="ECO:0000256" key="1">
    <source>
        <dbReference type="ARBA" id="ARBA00022475"/>
    </source>
</evidence>
<keyword evidence="4" id="KW-0564">Palmitate</keyword>
<reference evidence="7 8" key="1">
    <citation type="submission" date="2023-09" db="EMBL/GenBank/DDBJ databases">
        <authorList>
            <person name="Rey-Velasco X."/>
        </authorList>
    </citation>
    <scope>NUCLEOTIDE SEQUENCE [LARGE SCALE GENOMIC DNA]</scope>
    <source>
        <strain evidence="7 8">F117</strain>
    </source>
</reference>
<dbReference type="Gene3D" id="3.40.50.10610">
    <property type="entry name" value="ABC-type transport auxiliary lipoprotein component"/>
    <property type="match status" value="2"/>
</dbReference>
<evidence type="ECO:0000313" key="7">
    <source>
        <dbReference type="EMBL" id="MDT0678130.1"/>
    </source>
</evidence>
<dbReference type="InterPro" id="IPR005534">
    <property type="entry name" value="Curli_assmbl/transp-comp_CsgG"/>
</dbReference>
<keyword evidence="3" id="KW-0472">Membrane</keyword>
<dbReference type="PANTHER" id="PTHR41164">
    <property type="entry name" value="CURLI PRODUCTION ASSEMBLY/TRANSPORT COMPONENT CSGG"/>
    <property type="match status" value="1"/>
</dbReference>
<dbReference type="PROSITE" id="PS51257">
    <property type="entry name" value="PROKAR_LIPOPROTEIN"/>
    <property type="match status" value="1"/>
</dbReference>
<keyword evidence="5" id="KW-0449">Lipoprotein</keyword>
<evidence type="ECO:0000256" key="3">
    <source>
        <dbReference type="ARBA" id="ARBA00023136"/>
    </source>
</evidence>
<organism evidence="7 8">
    <name type="scientific">Autumnicola musiva</name>
    <dbReference type="NCBI Taxonomy" id="3075589"/>
    <lineage>
        <taxon>Bacteria</taxon>
        <taxon>Pseudomonadati</taxon>
        <taxon>Bacteroidota</taxon>
        <taxon>Flavobacteriia</taxon>
        <taxon>Flavobacteriales</taxon>
        <taxon>Flavobacteriaceae</taxon>
        <taxon>Autumnicola</taxon>
    </lineage>
</organism>
<proteinExistence type="predicted"/>
<dbReference type="Proteomes" id="UP001262582">
    <property type="component" value="Unassembled WGS sequence"/>
</dbReference>
<protein>
    <submittedName>
        <fullName evidence="7">CsgG/HfaB family protein</fullName>
    </submittedName>
</protein>
<keyword evidence="8" id="KW-1185">Reference proteome</keyword>
<keyword evidence="1" id="KW-1003">Cell membrane</keyword>
<dbReference type="PANTHER" id="PTHR41164:SF1">
    <property type="entry name" value="CURLI PRODUCTION ASSEMBLY_TRANSPORT COMPONENT CSGG"/>
    <property type="match status" value="1"/>
</dbReference>
<evidence type="ECO:0000313" key="8">
    <source>
        <dbReference type="Proteomes" id="UP001262582"/>
    </source>
</evidence>
<evidence type="ECO:0000256" key="4">
    <source>
        <dbReference type="ARBA" id="ARBA00023139"/>
    </source>
</evidence>
<dbReference type="RefSeq" id="WP_311504467.1">
    <property type="nucleotide sequence ID" value="NZ_JAVRHK010000016.1"/>
</dbReference>
<keyword evidence="2" id="KW-0732">Signal</keyword>